<dbReference type="PANTHER" id="PTHR11587">
    <property type="entry name" value="ARGININOSUCCINATE SYNTHASE"/>
    <property type="match status" value="1"/>
</dbReference>
<feature type="binding site" evidence="8">
    <location>
        <position position="122"/>
    </location>
    <ligand>
        <name>L-aspartate</name>
        <dbReference type="ChEBI" id="CHEBI:29991"/>
    </ligand>
</feature>
<dbReference type="Gene3D" id="1.20.5.470">
    <property type="entry name" value="Single helix bin"/>
    <property type="match status" value="1"/>
</dbReference>
<dbReference type="Pfam" id="PF20979">
    <property type="entry name" value="Arginosuc_syn_C"/>
    <property type="match status" value="1"/>
</dbReference>
<dbReference type="InterPro" id="IPR018223">
    <property type="entry name" value="Arginosuc_synth_CS"/>
</dbReference>
<dbReference type="CDD" id="cd01999">
    <property type="entry name" value="ASS"/>
    <property type="match status" value="1"/>
</dbReference>
<evidence type="ECO:0000259" key="9">
    <source>
        <dbReference type="Pfam" id="PF00764"/>
    </source>
</evidence>
<proteinExistence type="inferred from homology"/>
<evidence type="ECO:0000256" key="3">
    <source>
        <dbReference type="ARBA" id="ARBA00022571"/>
    </source>
</evidence>
<dbReference type="SUPFAM" id="SSF52402">
    <property type="entry name" value="Adenine nucleotide alpha hydrolases-like"/>
    <property type="match status" value="1"/>
</dbReference>
<feature type="binding site" evidence="8">
    <location>
        <position position="179"/>
    </location>
    <ligand>
        <name>L-citrulline</name>
        <dbReference type="ChEBI" id="CHEBI:57743"/>
    </ligand>
</feature>
<dbReference type="InterPro" id="IPR048267">
    <property type="entry name" value="Arginosuc_syn_N"/>
</dbReference>
<keyword evidence="6 8" id="KW-0547">Nucleotide-binding</keyword>
<dbReference type="HAMAP" id="MF_00005">
    <property type="entry name" value="Arg_succ_synth_type1"/>
    <property type="match status" value="1"/>
</dbReference>
<feature type="binding site" evidence="8">
    <location>
        <begin position="11"/>
        <end position="19"/>
    </location>
    <ligand>
        <name>ATP</name>
        <dbReference type="ChEBI" id="CHEBI:30616"/>
    </ligand>
</feature>
<feature type="binding site" evidence="8">
    <location>
        <position position="90"/>
    </location>
    <ligand>
        <name>L-citrulline</name>
        <dbReference type="ChEBI" id="CHEBI:57743"/>
    </ligand>
</feature>
<feature type="domain" description="Arginosuccinate synthase-like N-terminal" evidence="9">
    <location>
        <begin position="7"/>
        <end position="169"/>
    </location>
</feature>
<evidence type="ECO:0000256" key="5">
    <source>
        <dbReference type="ARBA" id="ARBA00022605"/>
    </source>
</evidence>
<dbReference type="InterPro" id="IPR024074">
    <property type="entry name" value="AS_cat/multimer_dom_body"/>
</dbReference>
<dbReference type="GO" id="GO:0004055">
    <property type="term" value="F:argininosuccinate synthase activity"/>
    <property type="evidence" value="ECO:0007669"/>
    <property type="project" value="UniProtKB-EC"/>
</dbReference>
<feature type="binding site" evidence="8">
    <location>
        <position position="126"/>
    </location>
    <ligand>
        <name>L-aspartate</name>
        <dbReference type="ChEBI" id="CHEBI:29991"/>
    </ligand>
</feature>
<evidence type="ECO:0000256" key="8">
    <source>
        <dbReference type="HAMAP-Rule" id="MF_00005"/>
    </source>
</evidence>
<comment type="similarity">
    <text evidence="8">Belongs to the argininosuccinate synthase family. Type 1 subfamily.</text>
</comment>
<dbReference type="EMBL" id="JAUSUR010000001">
    <property type="protein sequence ID" value="MDQ0359950.1"/>
    <property type="molecule type" value="Genomic_DNA"/>
</dbReference>
<dbReference type="InterPro" id="IPR014729">
    <property type="entry name" value="Rossmann-like_a/b/a_fold"/>
</dbReference>
<feature type="binding site" evidence="8">
    <location>
        <position position="127"/>
    </location>
    <ligand>
        <name>L-aspartate</name>
        <dbReference type="ChEBI" id="CHEBI:29991"/>
    </ligand>
</feature>
<comment type="pathway">
    <text evidence="1 8">Amino-acid biosynthesis; L-arginine biosynthesis; L-arginine from L-ornithine and carbamoyl phosphate: step 2/3.</text>
</comment>
<name>A0ABU0DZ78_9FIRM</name>
<feature type="binding site" evidence="8">
    <location>
        <position position="265"/>
    </location>
    <ligand>
        <name>L-citrulline</name>
        <dbReference type="ChEBI" id="CHEBI:57743"/>
    </ligand>
</feature>
<feature type="binding site" evidence="8">
    <location>
        <position position="130"/>
    </location>
    <ligand>
        <name>L-citrulline</name>
        <dbReference type="ChEBI" id="CHEBI:57743"/>
    </ligand>
</feature>
<feature type="binding site" evidence="8">
    <location>
        <position position="277"/>
    </location>
    <ligand>
        <name>L-citrulline</name>
        <dbReference type="ChEBI" id="CHEBI:57743"/>
    </ligand>
</feature>
<keyword evidence="3 8" id="KW-0055">Arginine biosynthesis</keyword>
<keyword evidence="5 8" id="KW-0028">Amino-acid biosynthesis</keyword>
<keyword evidence="8" id="KW-0963">Cytoplasm</keyword>
<evidence type="ECO:0000256" key="7">
    <source>
        <dbReference type="ARBA" id="ARBA00022840"/>
    </source>
</evidence>
<comment type="subcellular location">
    <subcellularLocation>
        <location evidence="8">Cytoplasm</location>
    </subcellularLocation>
</comment>
<dbReference type="NCBIfam" id="TIGR00032">
    <property type="entry name" value="argG"/>
    <property type="match status" value="1"/>
</dbReference>
<protein>
    <recommendedName>
        <fullName evidence="2 8">Argininosuccinate synthase</fullName>
        <ecNumber evidence="2 8">6.3.4.5</ecNumber>
    </recommendedName>
    <alternativeName>
        <fullName evidence="8">Citrulline--aspartate ligase</fullName>
    </alternativeName>
</protein>
<dbReference type="Proteomes" id="UP001230220">
    <property type="component" value="Unassembled WGS sequence"/>
</dbReference>
<dbReference type="Gene3D" id="3.90.1260.10">
    <property type="entry name" value="Argininosuccinate synthetase, chain A, domain 2"/>
    <property type="match status" value="1"/>
</dbReference>
<keyword evidence="12" id="KW-1185">Reference proteome</keyword>
<feature type="binding site" evidence="8">
    <location>
        <position position="120"/>
    </location>
    <ligand>
        <name>ATP</name>
        <dbReference type="ChEBI" id="CHEBI:30616"/>
    </ligand>
</feature>
<organism evidence="11 12">
    <name type="scientific">Breznakia pachnodae</name>
    <dbReference type="NCBI Taxonomy" id="265178"/>
    <lineage>
        <taxon>Bacteria</taxon>
        <taxon>Bacillati</taxon>
        <taxon>Bacillota</taxon>
        <taxon>Erysipelotrichia</taxon>
        <taxon>Erysipelotrichales</taxon>
        <taxon>Erysipelotrichaceae</taxon>
        <taxon>Breznakia</taxon>
    </lineage>
</organism>
<gene>
    <name evidence="8" type="primary">argG</name>
    <name evidence="11" type="ORF">J2S15_000681</name>
</gene>
<dbReference type="InterPro" id="IPR001518">
    <property type="entry name" value="Arginosuc_synth"/>
</dbReference>
<keyword evidence="4 8" id="KW-0436">Ligase</keyword>
<evidence type="ECO:0000256" key="1">
    <source>
        <dbReference type="ARBA" id="ARBA00004967"/>
    </source>
</evidence>
<dbReference type="EC" id="6.3.4.5" evidence="2 8"/>
<sequence>MKKEIKKIVLAYSGGLDTSVMITWLKENYNNPEIIAVSGDVGQADELDGLEEKALNTGASKFYALDLKDEFVEDYIFPCLKANAVYENVYLLGTAFARPIIGKGLVDIALKEGADAICHGCTGKGNDQVRFELAIKAFAPEMQIIAPWRTWELKSREDEIEYAEKHNIPLKINRETNYSKDKNIWHLSHEGLDLEDPMNEPKYDDILEMGVTPEKAPDVPTYITLEFEKGIPVALDGKKMKGQELLLALNKVGGENGIGIIDMVENRLVGMKSRGVYETPGGTILYKAHELLESITLDKETQHFKQHVAIKFGEILYNGLWFTPLRESLSAFVDKTSETVNGSVKLKLYKGTISSAGISSPDTLYSEQIASFGEDDSYDQNDSAGFINLFGLPIKVKAMSDAKKK</sequence>
<comment type="caution">
    <text evidence="8">Lacks conserved residue(s) required for the propagation of feature annotation.</text>
</comment>
<accession>A0ABU0DZ78</accession>
<comment type="catalytic activity">
    <reaction evidence="8">
        <text>L-citrulline + L-aspartate + ATP = 2-(N(omega)-L-arginino)succinate + AMP + diphosphate + H(+)</text>
        <dbReference type="Rhea" id="RHEA:10932"/>
        <dbReference type="ChEBI" id="CHEBI:15378"/>
        <dbReference type="ChEBI" id="CHEBI:29991"/>
        <dbReference type="ChEBI" id="CHEBI:30616"/>
        <dbReference type="ChEBI" id="CHEBI:33019"/>
        <dbReference type="ChEBI" id="CHEBI:57472"/>
        <dbReference type="ChEBI" id="CHEBI:57743"/>
        <dbReference type="ChEBI" id="CHEBI:456215"/>
        <dbReference type="EC" id="6.3.4.5"/>
    </reaction>
</comment>
<keyword evidence="7 8" id="KW-0067">ATP-binding</keyword>
<dbReference type="PROSITE" id="PS00564">
    <property type="entry name" value="ARGININOSUCCIN_SYN_1"/>
    <property type="match status" value="1"/>
</dbReference>
<evidence type="ECO:0000313" key="12">
    <source>
        <dbReference type="Proteomes" id="UP001230220"/>
    </source>
</evidence>
<dbReference type="SUPFAM" id="SSF69864">
    <property type="entry name" value="Argininosuccinate synthetase, C-terminal domain"/>
    <property type="match status" value="1"/>
</dbReference>
<dbReference type="InterPro" id="IPR048268">
    <property type="entry name" value="Arginosuc_syn_C"/>
</dbReference>
<dbReference type="Pfam" id="PF00764">
    <property type="entry name" value="Arginosuc_synth"/>
    <property type="match status" value="1"/>
</dbReference>
<comment type="subunit">
    <text evidence="8">Homotetramer.</text>
</comment>
<comment type="caution">
    <text evidence="11">The sequence shown here is derived from an EMBL/GenBank/DDBJ whole genome shotgun (WGS) entry which is preliminary data.</text>
</comment>
<feature type="domain" description="Arginosuccinate synthase C-terminal" evidence="10">
    <location>
        <begin position="178"/>
        <end position="396"/>
    </location>
</feature>
<evidence type="ECO:0000256" key="2">
    <source>
        <dbReference type="ARBA" id="ARBA00012286"/>
    </source>
</evidence>
<dbReference type="PROSITE" id="PS00565">
    <property type="entry name" value="ARGININOSUCCIN_SYN_2"/>
    <property type="match status" value="1"/>
</dbReference>
<evidence type="ECO:0000259" key="10">
    <source>
        <dbReference type="Pfam" id="PF20979"/>
    </source>
</evidence>
<feature type="binding site" evidence="8">
    <location>
        <position position="188"/>
    </location>
    <ligand>
        <name>L-citrulline</name>
        <dbReference type="ChEBI" id="CHEBI:57743"/>
    </ligand>
</feature>
<evidence type="ECO:0000313" key="11">
    <source>
        <dbReference type="EMBL" id="MDQ0359950.1"/>
    </source>
</evidence>
<dbReference type="RefSeq" id="WP_307405493.1">
    <property type="nucleotide sequence ID" value="NZ_JAUSUR010000001.1"/>
</dbReference>
<dbReference type="InterPro" id="IPR023434">
    <property type="entry name" value="Arginosuc_synth_type_1_subfam"/>
</dbReference>
<dbReference type="NCBIfam" id="NF001770">
    <property type="entry name" value="PRK00509.1"/>
    <property type="match status" value="1"/>
</dbReference>
<evidence type="ECO:0000256" key="6">
    <source>
        <dbReference type="ARBA" id="ARBA00022741"/>
    </source>
</evidence>
<dbReference type="PANTHER" id="PTHR11587:SF2">
    <property type="entry name" value="ARGININOSUCCINATE SYNTHASE"/>
    <property type="match status" value="1"/>
</dbReference>
<feature type="binding site" evidence="8">
    <location>
        <position position="126"/>
    </location>
    <ligand>
        <name>L-citrulline</name>
        <dbReference type="ChEBI" id="CHEBI:57743"/>
    </ligand>
</feature>
<reference evidence="11 12" key="1">
    <citation type="submission" date="2023-07" db="EMBL/GenBank/DDBJ databases">
        <title>Genomic Encyclopedia of Type Strains, Phase IV (KMG-IV): sequencing the most valuable type-strain genomes for metagenomic binning, comparative biology and taxonomic classification.</title>
        <authorList>
            <person name="Goeker M."/>
        </authorList>
    </citation>
    <scope>NUCLEOTIDE SEQUENCE [LARGE SCALE GENOMIC DNA]</scope>
    <source>
        <strain evidence="11 12">DSM 16784</strain>
    </source>
</reference>
<evidence type="ECO:0000256" key="4">
    <source>
        <dbReference type="ARBA" id="ARBA00022598"/>
    </source>
</evidence>
<dbReference type="Gene3D" id="3.40.50.620">
    <property type="entry name" value="HUPs"/>
    <property type="match status" value="1"/>
</dbReference>